<sequence length="147" mass="15290">MRPTPPLDESSSSSSSSSSASETGVLHRNGIATAPTRDRQTENVINGLPAGDPCSLPCSSPFGARKETPELLLGCCSSMAGSSSIRAQPLTACLLHEEDSANGRYDVPEGCLKHVGTPFVGSCSSISSMLHANPSVQFVCIRTHSTL</sequence>
<keyword evidence="3" id="KW-1185">Reference proteome</keyword>
<dbReference type="EMBL" id="JAQOWY010000435">
    <property type="protein sequence ID" value="KAK1842094.1"/>
    <property type="molecule type" value="Genomic_DNA"/>
</dbReference>
<protein>
    <submittedName>
        <fullName evidence="2">Uncharacterized protein</fullName>
    </submittedName>
</protein>
<feature type="region of interest" description="Disordered" evidence="1">
    <location>
        <begin position="1"/>
        <end position="50"/>
    </location>
</feature>
<gene>
    <name evidence="2" type="ORF">CCHR01_15271</name>
</gene>
<feature type="compositionally biased region" description="Low complexity" evidence="1">
    <location>
        <begin position="10"/>
        <end position="21"/>
    </location>
</feature>
<dbReference type="AlphaFoldDB" id="A0AAD9A6H6"/>
<evidence type="ECO:0000313" key="3">
    <source>
        <dbReference type="Proteomes" id="UP001243330"/>
    </source>
</evidence>
<name>A0AAD9A6H6_9PEZI</name>
<evidence type="ECO:0000313" key="2">
    <source>
        <dbReference type="EMBL" id="KAK1842094.1"/>
    </source>
</evidence>
<comment type="caution">
    <text evidence="2">The sequence shown here is derived from an EMBL/GenBank/DDBJ whole genome shotgun (WGS) entry which is preliminary data.</text>
</comment>
<organism evidence="2 3">
    <name type="scientific">Colletotrichum chrysophilum</name>
    <dbReference type="NCBI Taxonomy" id="1836956"/>
    <lineage>
        <taxon>Eukaryota</taxon>
        <taxon>Fungi</taxon>
        <taxon>Dikarya</taxon>
        <taxon>Ascomycota</taxon>
        <taxon>Pezizomycotina</taxon>
        <taxon>Sordariomycetes</taxon>
        <taxon>Hypocreomycetidae</taxon>
        <taxon>Glomerellales</taxon>
        <taxon>Glomerellaceae</taxon>
        <taxon>Colletotrichum</taxon>
        <taxon>Colletotrichum gloeosporioides species complex</taxon>
    </lineage>
</organism>
<evidence type="ECO:0000256" key="1">
    <source>
        <dbReference type="SAM" id="MobiDB-lite"/>
    </source>
</evidence>
<accession>A0AAD9A6H6</accession>
<dbReference type="Proteomes" id="UP001243330">
    <property type="component" value="Unassembled WGS sequence"/>
</dbReference>
<reference evidence="2" key="1">
    <citation type="submission" date="2023-01" db="EMBL/GenBank/DDBJ databases">
        <title>Colletotrichum chrysophilum M932 genome sequence.</title>
        <authorList>
            <person name="Baroncelli R."/>
        </authorList>
    </citation>
    <scope>NUCLEOTIDE SEQUENCE</scope>
    <source>
        <strain evidence="2">M932</strain>
    </source>
</reference>
<proteinExistence type="predicted"/>